<dbReference type="InterPro" id="IPR004166">
    <property type="entry name" value="a-kinase_dom"/>
</dbReference>
<reference evidence="8 9" key="2">
    <citation type="journal article" date="2021" name="Genomics">
        <title>High-quality reference genome for Clonorchis sinensis.</title>
        <authorList>
            <person name="Young N.D."/>
            <person name="Stroehlein A.J."/>
            <person name="Kinkar L."/>
            <person name="Wang T."/>
            <person name="Sohn W.M."/>
            <person name="Chang B.C.H."/>
            <person name="Kaur P."/>
            <person name="Weisz D."/>
            <person name="Dudchenko O."/>
            <person name="Aiden E.L."/>
            <person name="Korhonen P.K."/>
            <person name="Gasser R.B."/>
        </authorList>
    </citation>
    <scope>NUCLEOTIDE SEQUENCE [LARGE SCALE GENOMIC DNA]</scope>
    <source>
        <strain evidence="8">Cs-k2</strain>
    </source>
</reference>
<dbReference type="Proteomes" id="UP000286415">
    <property type="component" value="Unassembled WGS sequence"/>
</dbReference>
<dbReference type="CDD" id="cd16967">
    <property type="entry name" value="Alpha_kinase_eEF2K"/>
    <property type="match status" value="1"/>
</dbReference>
<evidence type="ECO:0000256" key="4">
    <source>
        <dbReference type="ARBA" id="ARBA00022777"/>
    </source>
</evidence>
<dbReference type="AlphaFoldDB" id="A0A8T1MIB5"/>
<dbReference type="SMART" id="SM00811">
    <property type="entry name" value="Alpha_kinase"/>
    <property type="match status" value="1"/>
</dbReference>
<dbReference type="Gene3D" id="3.20.200.10">
    <property type="entry name" value="MHCK/EF2 kinase"/>
    <property type="match status" value="1"/>
</dbReference>
<feature type="compositionally biased region" description="Acidic residues" evidence="6">
    <location>
        <begin position="1"/>
        <end position="12"/>
    </location>
</feature>
<evidence type="ECO:0000256" key="2">
    <source>
        <dbReference type="ARBA" id="ARBA00022679"/>
    </source>
</evidence>
<dbReference type="EMBL" id="NIRI02000042">
    <property type="protein sequence ID" value="KAG5448850.1"/>
    <property type="molecule type" value="Genomic_DNA"/>
</dbReference>
<keyword evidence="4 8" id="KW-0418">Kinase</keyword>
<reference evidence="8 9" key="1">
    <citation type="journal article" date="2018" name="Biotechnol. Adv.">
        <title>Improved genomic resources and new bioinformatic workflow for the carcinogenic parasite Clonorchis sinensis: Biotechnological implications.</title>
        <authorList>
            <person name="Wang D."/>
            <person name="Korhonen P.K."/>
            <person name="Gasser R.B."/>
            <person name="Young N.D."/>
        </authorList>
    </citation>
    <scope>NUCLEOTIDE SEQUENCE [LARGE SCALE GENOMIC DNA]</scope>
    <source>
        <strain evidence="8">Cs-k2</strain>
    </source>
</reference>
<dbReference type="InterPro" id="IPR047588">
    <property type="entry name" value="eEF2K_a_kinase_dom"/>
</dbReference>
<dbReference type="PANTHER" id="PTHR45992">
    <property type="entry name" value="EUKARYOTIC ELONGATION FACTOR 2 KINASE-RELATED"/>
    <property type="match status" value="1"/>
</dbReference>
<dbReference type="GO" id="GO:0031037">
    <property type="term" value="P:myosin II filament disassembly"/>
    <property type="evidence" value="ECO:0007669"/>
    <property type="project" value="TreeGrafter"/>
</dbReference>
<dbReference type="Gene3D" id="3.30.200.20">
    <property type="entry name" value="Phosphorylase Kinase, domain 1"/>
    <property type="match status" value="2"/>
</dbReference>
<keyword evidence="8" id="KW-0251">Elongation factor</keyword>
<evidence type="ECO:0000313" key="9">
    <source>
        <dbReference type="Proteomes" id="UP000286415"/>
    </source>
</evidence>
<evidence type="ECO:0000256" key="6">
    <source>
        <dbReference type="SAM" id="MobiDB-lite"/>
    </source>
</evidence>
<evidence type="ECO:0000256" key="1">
    <source>
        <dbReference type="ARBA" id="ARBA00022527"/>
    </source>
</evidence>
<comment type="caution">
    <text evidence="8">The sequence shown here is derived from an EMBL/GenBank/DDBJ whole genome shotgun (WGS) entry which is preliminary data.</text>
</comment>
<dbReference type="PANTHER" id="PTHR45992:SF2">
    <property type="entry name" value="EUKARYOTIC ELONGATION FACTOR 2 KINASE"/>
    <property type="match status" value="1"/>
</dbReference>
<keyword evidence="2" id="KW-0808">Transferase</keyword>
<dbReference type="GO" id="GO:0003746">
    <property type="term" value="F:translation elongation factor activity"/>
    <property type="evidence" value="ECO:0007669"/>
    <property type="project" value="UniProtKB-KW"/>
</dbReference>
<protein>
    <submittedName>
        <fullName evidence="8">Eukaryotic elongation factor 2 kinase, variant 2</fullName>
    </submittedName>
</protein>
<dbReference type="Pfam" id="PF02816">
    <property type="entry name" value="Alpha_kinase"/>
    <property type="match status" value="1"/>
</dbReference>
<dbReference type="GO" id="GO:0005524">
    <property type="term" value="F:ATP binding"/>
    <property type="evidence" value="ECO:0007669"/>
    <property type="project" value="UniProtKB-KW"/>
</dbReference>
<keyword evidence="8" id="KW-0648">Protein biosynthesis</keyword>
<name>A0A8T1MIB5_CLOSI</name>
<evidence type="ECO:0000259" key="7">
    <source>
        <dbReference type="PROSITE" id="PS51158"/>
    </source>
</evidence>
<evidence type="ECO:0000313" key="8">
    <source>
        <dbReference type="EMBL" id="KAG5448850.1"/>
    </source>
</evidence>
<dbReference type="InterPro" id="IPR011009">
    <property type="entry name" value="Kinase-like_dom_sf"/>
</dbReference>
<feature type="region of interest" description="Disordered" evidence="6">
    <location>
        <begin position="1"/>
        <end position="31"/>
    </location>
</feature>
<keyword evidence="3" id="KW-0547">Nucleotide-binding</keyword>
<dbReference type="FunFam" id="3.20.200.10:FF:000002">
    <property type="entry name" value="Eukaryotic elongation factor 2 kinase"/>
    <property type="match status" value="1"/>
</dbReference>
<organism evidence="8 9">
    <name type="scientific">Clonorchis sinensis</name>
    <name type="common">Chinese liver fluke</name>
    <dbReference type="NCBI Taxonomy" id="79923"/>
    <lineage>
        <taxon>Eukaryota</taxon>
        <taxon>Metazoa</taxon>
        <taxon>Spiralia</taxon>
        <taxon>Lophotrochozoa</taxon>
        <taxon>Platyhelminthes</taxon>
        <taxon>Trematoda</taxon>
        <taxon>Digenea</taxon>
        <taxon>Opisthorchiida</taxon>
        <taxon>Opisthorchiata</taxon>
        <taxon>Opisthorchiidae</taxon>
        <taxon>Clonorchis</taxon>
    </lineage>
</organism>
<keyword evidence="9" id="KW-1185">Reference proteome</keyword>
<dbReference type="InterPro" id="IPR051852">
    <property type="entry name" value="Alpha-type_PK"/>
</dbReference>
<sequence length="976" mass="108889">MEDTPTDAEMDDSASRRNRLSFSFSESSEPNSLRKPVQLWKHALHKIRSIDLDPWVDFHTHNLTTRHAVRHRYSAIKKKWVVDEIQVKMEQIPFDRGAMRECFRLKKLPQSGPHAGDWYFASNYVAKRYINHVDKRVYFDDVRLQMEAKLWGEAFNRQNPPKKVDIFQLSVLEIREADKPPQDISSNVEDAACFYHIERFMEGEYRKYNSNTGFVDEQLRNTPQAFSHFTFERSGHRLLVVDIQGVGDLYTDPQIHTADGVGYSDGNLGPRGMALFFHSHRCNPLCDYLGLTAFDLPPSELNREKLAVDTSDKTPASPKHQLIDSHITSENGWNEADCPAHACDAKEFFRRPSKFIPKDGLGRRRRCVSFNQQSSPSSPRFGPTVARSTENMHFPAPLHPRRRADSLSIFTENQLSNPVALLLYDSSSHGNLFDDETSSQNAIPSPKLVDVHPALLIEDHNSHPVVTGHPPPNIWASVHINEHFPRPLFSIESSYRSRTTRNRIASGDSGYSGRVQFVTPPSSADFETHMSKLGQAFFSSSFLSEAAVPPRVLSESAVSLNGWSLPPSPGGFPSYHIPPNIPGNGSIFSSHGDDFVATVSSMGHPSSFGWGHINHGICAKLGGALVPRRHRNPSESSDVDAEESHRLVGNLLHQLMHESHKPSSADHPTNLDQEIGQSILGQIHHELARLHEAGRFVPGCKGGWSHAGLGGLALTNTTADSLSGISEEAPSPLSDPDHSIDWEAVLFHERHAAQLGCLEAMIVMAHYYLGLPTQLMFDCPIKPNQSDLRSGVDYLWRAAEGGDRRCMILLARYLDLSATLFESESKQDKSIPLDDFVLLPALQTATLDALPSISPDSWTEAITWYQKAVNTANATASSDGTTDEGLDAEGRYDAAEDLLPVYRILARMAEMHTVGGFGLKKDYITAAQSRLFDKLRQFPGVLVIFLRGGSTLHMSAVCALSRMAFNWDVLYYTMFI</sequence>
<dbReference type="GO" id="GO:0004686">
    <property type="term" value="F:elongation factor-2 kinase activity"/>
    <property type="evidence" value="ECO:0007669"/>
    <property type="project" value="InterPro"/>
</dbReference>
<dbReference type="SUPFAM" id="SSF56112">
    <property type="entry name" value="Protein kinase-like (PK-like)"/>
    <property type="match status" value="1"/>
</dbReference>
<evidence type="ECO:0000256" key="5">
    <source>
        <dbReference type="ARBA" id="ARBA00022840"/>
    </source>
</evidence>
<gene>
    <name evidence="8" type="ORF">CSKR_103502</name>
</gene>
<proteinExistence type="predicted"/>
<accession>A0A8T1MIB5</accession>
<keyword evidence="5" id="KW-0067">ATP-binding</keyword>
<feature type="compositionally biased region" description="Low complexity" evidence="6">
    <location>
        <begin position="20"/>
        <end position="31"/>
    </location>
</feature>
<dbReference type="GO" id="GO:1903013">
    <property type="term" value="P:response to differentiation-inducing factor 1"/>
    <property type="evidence" value="ECO:0007669"/>
    <property type="project" value="TreeGrafter"/>
</dbReference>
<dbReference type="PROSITE" id="PS51158">
    <property type="entry name" value="ALPHA_KINASE"/>
    <property type="match status" value="1"/>
</dbReference>
<keyword evidence="1" id="KW-0723">Serine/threonine-protein kinase</keyword>
<feature type="domain" description="Alpha-type protein kinase" evidence="7">
    <location>
        <begin position="72"/>
        <end position="294"/>
    </location>
</feature>
<evidence type="ECO:0000256" key="3">
    <source>
        <dbReference type="ARBA" id="ARBA00022741"/>
    </source>
</evidence>
<dbReference type="OrthoDB" id="301415at2759"/>